<comment type="caution">
    <text evidence="1">The sequence shown here is derived from an EMBL/GenBank/DDBJ whole genome shotgun (WGS) entry which is preliminary data.</text>
</comment>
<evidence type="ECO:0000313" key="1">
    <source>
        <dbReference type="EMBL" id="KAI0085817.1"/>
    </source>
</evidence>
<reference evidence="1" key="1">
    <citation type="journal article" date="2021" name="Environ. Microbiol.">
        <title>Gene family expansions and transcriptome signatures uncover fungal adaptations to wood decay.</title>
        <authorList>
            <person name="Hage H."/>
            <person name="Miyauchi S."/>
            <person name="Viragh M."/>
            <person name="Drula E."/>
            <person name="Min B."/>
            <person name="Chaduli D."/>
            <person name="Navarro D."/>
            <person name="Favel A."/>
            <person name="Norest M."/>
            <person name="Lesage-Meessen L."/>
            <person name="Balint B."/>
            <person name="Merenyi Z."/>
            <person name="de Eugenio L."/>
            <person name="Morin E."/>
            <person name="Martinez A.T."/>
            <person name="Baldrian P."/>
            <person name="Stursova M."/>
            <person name="Martinez M.J."/>
            <person name="Novotny C."/>
            <person name="Magnuson J.K."/>
            <person name="Spatafora J.W."/>
            <person name="Maurice S."/>
            <person name="Pangilinan J."/>
            <person name="Andreopoulos W."/>
            <person name="LaButti K."/>
            <person name="Hundley H."/>
            <person name="Na H."/>
            <person name="Kuo A."/>
            <person name="Barry K."/>
            <person name="Lipzen A."/>
            <person name="Henrissat B."/>
            <person name="Riley R."/>
            <person name="Ahrendt S."/>
            <person name="Nagy L.G."/>
            <person name="Grigoriev I.V."/>
            <person name="Martin F."/>
            <person name="Rosso M.N."/>
        </authorList>
    </citation>
    <scope>NUCLEOTIDE SEQUENCE</scope>
    <source>
        <strain evidence="1">CBS 384.51</strain>
    </source>
</reference>
<evidence type="ECO:0000313" key="2">
    <source>
        <dbReference type="Proteomes" id="UP001055072"/>
    </source>
</evidence>
<dbReference type="Proteomes" id="UP001055072">
    <property type="component" value="Unassembled WGS sequence"/>
</dbReference>
<name>A0ACB8TUW9_9APHY</name>
<accession>A0ACB8TUW9</accession>
<sequence>MCSMPVKPTHFLSSTFEIITRHSQSNSQKIQTPLVIMAKQMIECIHDLRYKVWVLHHDISVSSIMHTKHGGTDKLILVDSGFSVLMDESANRKHVIITDGKVELKTIPLSPSLKHLRKWFKAFHSCILMGLLARNEWDEFEETAPPFEDYETGRGEVTRERLLKSFEHIPDDAESTNLYGPSRECDNLD</sequence>
<organism evidence="1 2">
    <name type="scientific">Irpex rosettiformis</name>
    <dbReference type="NCBI Taxonomy" id="378272"/>
    <lineage>
        <taxon>Eukaryota</taxon>
        <taxon>Fungi</taxon>
        <taxon>Dikarya</taxon>
        <taxon>Basidiomycota</taxon>
        <taxon>Agaricomycotina</taxon>
        <taxon>Agaricomycetes</taxon>
        <taxon>Polyporales</taxon>
        <taxon>Irpicaceae</taxon>
        <taxon>Irpex</taxon>
    </lineage>
</organism>
<keyword evidence="2" id="KW-1185">Reference proteome</keyword>
<proteinExistence type="predicted"/>
<gene>
    <name evidence="1" type="ORF">BDY19DRAFT_996481</name>
</gene>
<dbReference type="EMBL" id="MU274928">
    <property type="protein sequence ID" value="KAI0085817.1"/>
    <property type="molecule type" value="Genomic_DNA"/>
</dbReference>
<protein>
    <submittedName>
        <fullName evidence="1">Uncharacterized protein</fullName>
    </submittedName>
</protein>